<dbReference type="EMBL" id="PTJE01000003">
    <property type="protein sequence ID" value="PPK94837.1"/>
    <property type="molecule type" value="Genomic_DNA"/>
</dbReference>
<proteinExistence type="predicted"/>
<evidence type="ECO:0000313" key="3">
    <source>
        <dbReference type="Proteomes" id="UP000239002"/>
    </source>
</evidence>
<organism evidence="2 3">
    <name type="scientific">Nonlabens xylanidelens</name>
    <dbReference type="NCBI Taxonomy" id="191564"/>
    <lineage>
        <taxon>Bacteria</taxon>
        <taxon>Pseudomonadati</taxon>
        <taxon>Bacteroidota</taxon>
        <taxon>Flavobacteriia</taxon>
        <taxon>Flavobacteriales</taxon>
        <taxon>Flavobacteriaceae</taxon>
        <taxon>Nonlabens</taxon>
    </lineage>
</organism>
<keyword evidence="1" id="KW-1133">Transmembrane helix</keyword>
<sequence>MSRAFQIASIFIIALTALWFGYEMMLRHSVQWHFLTAGGINFLMAVIINRQYTQKDHNYLGIIHGVLMVSLFGYGYFFV</sequence>
<keyword evidence="1" id="KW-0812">Transmembrane</keyword>
<protein>
    <submittedName>
        <fullName evidence="2">Uncharacterized protein</fullName>
    </submittedName>
</protein>
<keyword evidence="1" id="KW-0472">Membrane</keyword>
<reference evidence="2 3" key="1">
    <citation type="submission" date="2018-02" db="EMBL/GenBank/DDBJ databases">
        <title>Genomic Encyclopedia of Archaeal and Bacterial Type Strains, Phase II (KMG-II): from individual species to whole genera.</title>
        <authorList>
            <person name="Goeker M."/>
        </authorList>
    </citation>
    <scope>NUCLEOTIDE SEQUENCE [LARGE SCALE GENOMIC DNA]</scope>
    <source>
        <strain evidence="2 3">DSM 16809</strain>
    </source>
</reference>
<dbReference type="OrthoDB" id="1144302at2"/>
<feature type="transmembrane region" description="Helical" evidence="1">
    <location>
        <begin position="30"/>
        <end position="48"/>
    </location>
</feature>
<name>A0A2S6IKS7_9FLAO</name>
<comment type="caution">
    <text evidence="2">The sequence shown here is derived from an EMBL/GenBank/DDBJ whole genome shotgun (WGS) entry which is preliminary data.</text>
</comment>
<dbReference type="RefSeq" id="WP_146080391.1">
    <property type="nucleotide sequence ID" value="NZ_MQVW01000024.1"/>
</dbReference>
<gene>
    <name evidence="2" type="ORF">LY01_01590</name>
</gene>
<keyword evidence="3" id="KW-1185">Reference proteome</keyword>
<feature type="transmembrane region" description="Helical" evidence="1">
    <location>
        <begin position="7"/>
        <end position="24"/>
    </location>
</feature>
<evidence type="ECO:0000313" key="2">
    <source>
        <dbReference type="EMBL" id="PPK94837.1"/>
    </source>
</evidence>
<dbReference type="Proteomes" id="UP000239002">
    <property type="component" value="Unassembled WGS sequence"/>
</dbReference>
<evidence type="ECO:0000256" key="1">
    <source>
        <dbReference type="SAM" id="Phobius"/>
    </source>
</evidence>
<dbReference type="AlphaFoldDB" id="A0A2S6IKS7"/>
<accession>A0A2S6IKS7</accession>
<feature type="transmembrane region" description="Helical" evidence="1">
    <location>
        <begin position="60"/>
        <end position="78"/>
    </location>
</feature>